<feature type="compositionally biased region" description="Pro residues" evidence="1">
    <location>
        <begin position="283"/>
        <end position="299"/>
    </location>
</feature>
<dbReference type="Proteomes" id="UP001140217">
    <property type="component" value="Unassembled WGS sequence"/>
</dbReference>
<sequence>MWAVTSSKERHYCRSPQIHNAVEHAALVPGALLAVSALAAGSAAHSILSHPPPRGNVEWWGTCSSGTSCKGPCDSAKDKAPFNNVYVPKTYVQRGQALDVGWGRLNHPGGFVRLAMVPFNQSDSWAAFNDNVLKYTCYETNCGPADRADKTFGYLNGPGNDPCTTTVTIPNNIPDGTAVTLQWIWYGGGIYYGQPDTSFGEYYSCSDMIVRGGPLSADKPAPVFQGGDVTYPGTDTCKYWGSNRVGDCSFGARVPSPVDGDLLSQSLEPCMHGPPRQGRPFGMDPPPAVYNPPPKYAQS</sequence>
<protein>
    <recommendedName>
        <fullName evidence="4">Chitin-binding type-4 domain-containing protein</fullName>
    </recommendedName>
</protein>
<evidence type="ECO:0000313" key="3">
    <source>
        <dbReference type="Proteomes" id="UP001140217"/>
    </source>
</evidence>
<evidence type="ECO:0008006" key="4">
    <source>
        <dbReference type="Google" id="ProtNLM"/>
    </source>
</evidence>
<dbReference type="OrthoDB" id="2342176at2759"/>
<keyword evidence="3" id="KW-1185">Reference proteome</keyword>
<comment type="caution">
    <text evidence="2">The sequence shown here is derived from an EMBL/GenBank/DDBJ whole genome shotgun (WGS) entry which is preliminary data.</text>
</comment>
<dbReference type="AlphaFoldDB" id="A0A9W8HAU0"/>
<evidence type="ECO:0000256" key="1">
    <source>
        <dbReference type="SAM" id="MobiDB-lite"/>
    </source>
</evidence>
<name>A0A9W8HAU0_9FUNG</name>
<proteinExistence type="predicted"/>
<dbReference type="EMBL" id="JANBUL010000127">
    <property type="protein sequence ID" value="KAJ2780743.1"/>
    <property type="molecule type" value="Genomic_DNA"/>
</dbReference>
<organism evidence="2 3">
    <name type="scientific">Coemansia javaensis</name>
    <dbReference type="NCBI Taxonomy" id="2761396"/>
    <lineage>
        <taxon>Eukaryota</taxon>
        <taxon>Fungi</taxon>
        <taxon>Fungi incertae sedis</taxon>
        <taxon>Zoopagomycota</taxon>
        <taxon>Kickxellomycotina</taxon>
        <taxon>Kickxellomycetes</taxon>
        <taxon>Kickxellales</taxon>
        <taxon>Kickxellaceae</taxon>
        <taxon>Coemansia</taxon>
    </lineage>
</organism>
<accession>A0A9W8HAU0</accession>
<feature type="region of interest" description="Disordered" evidence="1">
    <location>
        <begin position="268"/>
        <end position="299"/>
    </location>
</feature>
<gene>
    <name evidence="2" type="ORF">H4R18_003294</name>
</gene>
<evidence type="ECO:0000313" key="2">
    <source>
        <dbReference type="EMBL" id="KAJ2780743.1"/>
    </source>
</evidence>
<reference evidence="2" key="1">
    <citation type="submission" date="2022-07" db="EMBL/GenBank/DDBJ databases">
        <title>Phylogenomic reconstructions and comparative analyses of Kickxellomycotina fungi.</title>
        <authorList>
            <person name="Reynolds N.K."/>
            <person name="Stajich J.E."/>
            <person name="Barry K."/>
            <person name="Grigoriev I.V."/>
            <person name="Crous P."/>
            <person name="Smith M.E."/>
        </authorList>
    </citation>
    <scope>NUCLEOTIDE SEQUENCE</scope>
    <source>
        <strain evidence="2">NBRC 105414</strain>
    </source>
</reference>